<keyword evidence="2" id="KW-1185">Reference proteome</keyword>
<proteinExistence type="predicted"/>
<evidence type="ECO:0000313" key="2">
    <source>
        <dbReference type="Proteomes" id="UP000555103"/>
    </source>
</evidence>
<organism evidence="1 2">
    <name type="scientific">Dysgonomonas hofstadii</name>
    <dbReference type="NCBI Taxonomy" id="637886"/>
    <lineage>
        <taxon>Bacteria</taxon>
        <taxon>Pseudomonadati</taxon>
        <taxon>Bacteroidota</taxon>
        <taxon>Bacteroidia</taxon>
        <taxon>Bacteroidales</taxon>
        <taxon>Dysgonomonadaceae</taxon>
        <taxon>Dysgonomonas</taxon>
    </lineage>
</organism>
<dbReference type="EMBL" id="JACIEP010000007">
    <property type="protein sequence ID" value="MBB4036263.1"/>
    <property type="molecule type" value="Genomic_DNA"/>
</dbReference>
<accession>A0A840CWQ1</accession>
<protein>
    <submittedName>
        <fullName evidence="1">Uncharacterized protein</fullName>
    </submittedName>
</protein>
<gene>
    <name evidence="1" type="ORF">GGR21_002165</name>
</gene>
<name>A0A840CWQ1_9BACT</name>
<reference evidence="1 2" key="1">
    <citation type="submission" date="2020-08" db="EMBL/GenBank/DDBJ databases">
        <title>Genomic Encyclopedia of Type Strains, Phase IV (KMG-IV): sequencing the most valuable type-strain genomes for metagenomic binning, comparative biology and taxonomic classification.</title>
        <authorList>
            <person name="Goeker M."/>
        </authorList>
    </citation>
    <scope>NUCLEOTIDE SEQUENCE [LARGE SCALE GENOMIC DNA]</scope>
    <source>
        <strain evidence="1 2">DSM 104969</strain>
    </source>
</reference>
<sequence length="63" mass="7351">MTPEEIAIRNKLLTGIQVSYNELVRKRQQENEELYFSHNGRVVGIKARDLNTVDIKIPYPHSK</sequence>
<evidence type="ECO:0000313" key="1">
    <source>
        <dbReference type="EMBL" id="MBB4036263.1"/>
    </source>
</evidence>
<dbReference type="RefSeq" id="WP_183307170.1">
    <property type="nucleotide sequence ID" value="NZ_JACIEP010000007.1"/>
</dbReference>
<dbReference type="AlphaFoldDB" id="A0A840CWQ1"/>
<dbReference type="Proteomes" id="UP000555103">
    <property type="component" value="Unassembled WGS sequence"/>
</dbReference>
<comment type="caution">
    <text evidence="1">The sequence shown here is derived from an EMBL/GenBank/DDBJ whole genome shotgun (WGS) entry which is preliminary data.</text>
</comment>